<dbReference type="AlphaFoldDB" id="B1V5R7"/>
<gene>
    <name evidence="1" type="ORF">CJD_3305</name>
</gene>
<evidence type="ECO:0000313" key="1">
    <source>
        <dbReference type="EMBL" id="EDT70835.1"/>
    </source>
</evidence>
<sequence length="41" mass="4937">MDDINLGSKNWRNKKINIYNINNEIAEKIFPELYEIKIRGK</sequence>
<reference evidence="1 2" key="1">
    <citation type="submission" date="2008-03" db="EMBL/GenBank/DDBJ databases">
        <authorList>
            <person name="Paulsen I."/>
            <person name="Sebastian Y."/>
        </authorList>
    </citation>
    <scope>NUCLEOTIDE SEQUENCE [LARGE SCALE GENOMIC DNA]</scope>
    <source>
        <strain evidence="2">D str. JGS1721</strain>
    </source>
</reference>
<name>B1V5R7_CLOPF</name>
<organism evidence="1 2">
    <name type="scientific">Clostridium perfringens D str. JGS1721</name>
    <dbReference type="NCBI Taxonomy" id="488537"/>
    <lineage>
        <taxon>Bacteria</taxon>
        <taxon>Bacillati</taxon>
        <taxon>Bacillota</taxon>
        <taxon>Clostridia</taxon>
        <taxon>Eubacteriales</taxon>
        <taxon>Clostridiaceae</taxon>
        <taxon>Clostridium</taxon>
    </lineage>
</organism>
<proteinExistence type="predicted"/>
<comment type="caution">
    <text evidence="1">The sequence shown here is derived from an EMBL/GenBank/DDBJ whole genome shotgun (WGS) entry which is preliminary data.</text>
</comment>
<protein>
    <submittedName>
        <fullName evidence="1">Uncharacterized protein</fullName>
    </submittedName>
</protein>
<evidence type="ECO:0000313" key="2">
    <source>
        <dbReference type="Proteomes" id="UP000003188"/>
    </source>
</evidence>
<dbReference type="Proteomes" id="UP000003188">
    <property type="component" value="Unassembled WGS sequence"/>
</dbReference>
<accession>B1V5R7</accession>
<dbReference type="EMBL" id="ABOO01000036">
    <property type="protein sequence ID" value="EDT70835.1"/>
    <property type="molecule type" value="Genomic_DNA"/>
</dbReference>